<dbReference type="InterPro" id="IPR018154">
    <property type="entry name" value="TLV/ENV_coat_polyprotein"/>
</dbReference>
<dbReference type="Ensembl" id="ENSNMLT00000013033.1">
    <property type="protein sequence ID" value="ENSNMLP00000011527.1"/>
    <property type="gene ID" value="ENSNMLG00000007877.1"/>
</dbReference>
<evidence type="ECO:0000256" key="1">
    <source>
        <dbReference type="SAM" id="Phobius"/>
    </source>
</evidence>
<evidence type="ECO:0008006" key="5">
    <source>
        <dbReference type="Google" id="ProtNLM"/>
    </source>
</evidence>
<reference evidence="3" key="1">
    <citation type="submission" date="2025-08" db="UniProtKB">
        <authorList>
            <consortium name="Ensembl"/>
        </authorList>
    </citation>
    <scope>IDENTIFICATION</scope>
</reference>
<dbReference type="SUPFAM" id="SSF58069">
    <property type="entry name" value="Virus ectodomain"/>
    <property type="match status" value="1"/>
</dbReference>
<reference evidence="3" key="2">
    <citation type="submission" date="2025-09" db="UniProtKB">
        <authorList>
            <consortium name="Ensembl"/>
        </authorList>
    </citation>
    <scope>IDENTIFICATION</scope>
</reference>
<protein>
    <recommendedName>
        <fullName evidence="5">Envelope protein</fullName>
    </recommendedName>
</protein>
<keyword evidence="1" id="KW-1133">Transmembrane helix</keyword>
<feature type="chain" id="PRO_5034930347" description="Envelope protein" evidence="2">
    <location>
        <begin position="23"/>
        <end position="618"/>
    </location>
</feature>
<sequence length="618" mass="68251">MTTNMIAIYLVIIVAWTQGADGTSEKEQVVWSDPCSRQCKCISLLKFCIPVNKTYTFQVPYNQLVRKGVKISDQADVKNDIVYVMPGQIDNSWGNEVVNSGEQWVPKATTEQAKKWAGRLILIQTPTHLSVTVNMKNQPNLTECSLFRLYWYTTGKDPYCDIILCSVAVTHGQTVVSALGARAKQQGLTVIDTDKMDPSDFMHIATGVNATTNAWVRQAVGVAATLKRDCVVCMTARPQLLLVNALPVNESCAHILANKTGNRRLCTAYQAAFPKLPTKTQPPVFTVPTDTIFTCYHITTCQPNTKCTDVGRVPSTLCNKTIELKGNGMLTTQRQDVWWWCGGNILRGHMEASGTGSCAYVSLIWPATVVTTPPRRGARGRREIASPPVVLLPVAPDTTYLDAIGVPRGVPDEYKLVDQIATGFENLPLISAVFPVTPNKNVDRINYLHFQMQRLTNLTHNLGQSLGSQLHHTSLMAWQTRMAVDMLLAERGGVCSMFGDQCCTFIPNNTAADGAITHTLTQLKTMANTLKEHSGVHSMIQDWFNRLFGRWSSLVVPFLTTLIVVIACFVFCGCCCIPLCRTTIERTVERAVSSKFTTTYALIPAENEDTETGNYYSA</sequence>
<keyword evidence="1" id="KW-0812">Transmembrane</keyword>
<accession>A0A8C6SV26</accession>
<feature type="transmembrane region" description="Helical" evidence="1">
    <location>
        <begin position="554"/>
        <end position="580"/>
    </location>
</feature>
<evidence type="ECO:0000313" key="4">
    <source>
        <dbReference type="Proteomes" id="UP000694523"/>
    </source>
</evidence>
<dbReference type="Pfam" id="PF00429">
    <property type="entry name" value="TLV_coat"/>
    <property type="match status" value="1"/>
</dbReference>
<dbReference type="Gene3D" id="1.10.287.210">
    <property type="match status" value="1"/>
</dbReference>
<dbReference type="Proteomes" id="UP000694523">
    <property type="component" value="Unplaced"/>
</dbReference>
<evidence type="ECO:0000256" key="2">
    <source>
        <dbReference type="SAM" id="SignalP"/>
    </source>
</evidence>
<feature type="signal peptide" evidence="2">
    <location>
        <begin position="1"/>
        <end position="22"/>
    </location>
</feature>
<organism evidence="3 4">
    <name type="scientific">Neogobius melanostomus</name>
    <name type="common">round goby</name>
    <dbReference type="NCBI Taxonomy" id="47308"/>
    <lineage>
        <taxon>Eukaryota</taxon>
        <taxon>Metazoa</taxon>
        <taxon>Chordata</taxon>
        <taxon>Craniata</taxon>
        <taxon>Vertebrata</taxon>
        <taxon>Euteleostomi</taxon>
        <taxon>Actinopterygii</taxon>
        <taxon>Neopterygii</taxon>
        <taxon>Teleostei</taxon>
        <taxon>Neoteleostei</taxon>
        <taxon>Acanthomorphata</taxon>
        <taxon>Gobiaria</taxon>
        <taxon>Gobiiformes</taxon>
        <taxon>Gobioidei</taxon>
        <taxon>Gobiidae</taxon>
        <taxon>Benthophilinae</taxon>
        <taxon>Neogobiini</taxon>
        <taxon>Neogobius</taxon>
    </lineage>
</organism>
<proteinExistence type="predicted"/>
<keyword evidence="2" id="KW-0732">Signal</keyword>
<dbReference type="AlphaFoldDB" id="A0A8C6SV26"/>
<keyword evidence="4" id="KW-1185">Reference proteome</keyword>
<keyword evidence="1" id="KW-0472">Membrane</keyword>
<evidence type="ECO:0000313" key="3">
    <source>
        <dbReference type="Ensembl" id="ENSNMLP00000011527.1"/>
    </source>
</evidence>
<dbReference type="PANTHER" id="PTHR10424">
    <property type="entry name" value="VIRAL ENVELOPE PROTEIN"/>
    <property type="match status" value="1"/>
</dbReference>
<name>A0A8C6SV26_9GOBI</name>
<dbReference type="PANTHER" id="PTHR10424:SF80">
    <property type="entry name" value="ENVELOPE GLYCOPROTEIN"/>
    <property type="match status" value="1"/>
</dbReference>